<accession>A0A2W7I3R9</accession>
<keyword evidence="3" id="KW-1185">Reference proteome</keyword>
<dbReference type="RefSeq" id="WP_111399709.1">
    <property type="nucleotide sequence ID" value="NZ_QKYU01000023.1"/>
</dbReference>
<dbReference type="EMBL" id="QKYU01000023">
    <property type="protein sequence ID" value="PZW40849.1"/>
    <property type="molecule type" value="Genomic_DNA"/>
</dbReference>
<gene>
    <name evidence="2" type="ORF">C8P66_12356</name>
</gene>
<feature type="compositionally biased region" description="Pro residues" evidence="1">
    <location>
        <begin position="265"/>
        <end position="335"/>
    </location>
</feature>
<dbReference type="AlphaFoldDB" id="A0A2W7I3R9"/>
<organism evidence="2 3">
    <name type="scientific">Humitalea rosea</name>
    <dbReference type="NCBI Taxonomy" id="990373"/>
    <lineage>
        <taxon>Bacteria</taxon>
        <taxon>Pseudomonadati</taxon>
        <taxon>Pseudomonadota</taxon>
        <taxon>Alphaproteobacteria</taxon>
        <taxon>Acetobacterales</taxon>
        <taxon>Roseomonadaceae</taxon>
        <taxon>Humitalea</taxon>
    </lineage>
</organism>
<evidence type="ECO:0000256" key="1">
    <source>
        <dbReference type="SAM" id="MobiDB-lite"/>
    </source>
</evidence>
<comment type="caution">
    <text evidence="2">The sequence shown here is derived from an EMBL/GenBank/DDBJ whole genome shotgun (WGS) entry which is preliminary data.</text>
</comment>
<dbReference type="OrthoDB" id="7242855at2"/>
<protein>
    <submittedName>
        <fullName evidence="2">RepA protein</fullName>
    </submittedName>
</protein>
<feature type="region of interest" description="Disordered" evidence="1">
    <location>
        <begin position="260"/>
        <end position="341"/>
    </location>
</feature>
<evidence type="ECO:0000313" key="2">
    <source>
        <dbReference type="EMBL" id="PZW40849.1"/>
    </source>
</evidence>
<dbReference type="Proteomes" id="UP000249688">
    <property type="component" value="Unassembled WGS sequence"/>
</dbReference>
<evidence type="ECO:0000313" key="3">
    <source>
        <dbReference type="Proteomes" id="UP000249688"/>
    </source>
</evidence>
<reference evidence="2 3" key="1">
    <citation type="submission" date="2018-06" db="EMBL/GenBank/DDBJ databases">
        <title>Genomic Encyclopedia of Archaeal and Bacterial Type Strains, Phase II (KMG-II): from individual species to whole genera.</title>
        <authorList>
            <person name="Goeker M."/>
        </authorList>
    </citation>
    <scope>NUCLEOTIDE SEQUENCE [LARGE SCALE GENOMIC DNA]</scope>
    <source>
        <strain evidence="2 3">DSM 24525</strain>
    </source>
</reference>
<proteinExistence type="predicted"/>
<sequence length="445" mass="47186">MTSDDARDGVSDEAQASSDAHTLWHHPAFCRLALPLRAPGAAWARSVASAAVQIEPGAAEQALPGGRLLRLLLLHICDAAVRAEGLVVEMGADAAAFCTRAGLDPKTTRPRDVAEHMDRILAARITVALDGGAAISVFDARYRPRGAEGEWRTTLRLNARFRASLLAAKVALDRGLVNQLMDSPATLDAYFWTRQVLQRAEGEETVTTPWPELARCFGTASQDGAQFRSGFEDALRRVFEADHSIAVAADDEGVTLGRAQAATPTPAPVAAPVPAPAPAPAPAPPVAARPVAPAPIQAPAPQAPARPAPRPAARPVPAARPQPTVAAPPPEPPAPATGADFDSVSLRSELTGLPQVIWLRRGHGQPIVLIGVTPNARFDPERLTLLALEPIVMQVSGGLFQSDFDRVAAWAMVNRDLIDDVWEGQLDSPEAVMARVRKTPAPGWR</sequence>
<name>A0A2W7I3R9_9PROT</name>